<keyword evidence="1" id="KW-1133">Transmembrane helix</keyword>
<reference evidence="4 5" key="1">
    <citation type="journal article" date="2016" name="Nat. Commun.">
        <title>Thousands of microbial genomes shed light on interconnected biogeochemical processes in an aquifer system.</title>
        <authorList>
            <person name="Anantharaman K."/>
            <person name="Brown C.T."/>
            <person name="Hug L.A."/>
            <person name="Sharon I."/>
            <person name="Castelle C.J."/>
            <person name="Probst A.J."/>
            <person name="Thomas B.C."/>
            <person name="Singh A."/>
            <person name="Wilkins M.J."/>
            <person name="Karaoz U."/>
            <person name="Brodie E.L."/>
            <person name="Williams K.H."/>
            <person name="Hubbard S.S."/>
            <person name="Banfield J.F."/>
        </authorList>
    </citation>
    <scope>NUCLEOTIDE SEQUENCE [LARGE SCALE GENOMIC DNA]</scope>
</reference>
<dbReference type="Pfam" id="PF04536">
    <property type="entry name" value="TPM_phosphatase"/>
    <property type="match status" value="1"/>
</dbReference>
<evidence type="ECO:0000256" key="1">
    <source>
        <dbReference type="SAM" id="Phobius"/>
    </source>
</evidence>
<dbReference type="PANTHER" id="PTHR30373:SF2">
    <property type="entry name" value="UPF0603 PROTEIN YGCG"/>
    <property type="match status" value="1"/>
</dbReference>
<feature type="domain" description="TPM" evidence="3">
    <location>
        <begin position="35"/>
        <end position="158"/>
    </location>
</feature>
<organism evidence="4 5">
    <name type="scientific">Candidatus Danuiimicrobium aquiferis</name>
    <dbReference type="NCBI Taxonomy" id="1801832"/>
    <lineage>
        <taxon>Bacteria</taxon>
        <taxon>Pseudomonadati</taxon>
        <taxon>Candidatus Omnitrophota</taxon>
        <taxon>Candidatus Danuiimicrobium</taxon>
    </lineage>
</organism>
<evidence type="ECO:0000256" key="2">
    <source>
        <dbReference type="SAM" id="SignalP"/>
    </source>
</evidence>
<dbReference type="AlphaFoldDB" id="A0A1G1L3J3"/>
<feature type="transmembrane region" description="Helical" evidence="1">
    <location>
        <begin position="183"/>
        <end position="203"/>
    </location>
</feature>
<feature type="signal peptide" evidence="2">
    <location>
        <begin position="1"/>
        <end position="25"/>
    </location>
</feature>
<sequence>MKSHFILKSSILLIFALSLSSKAFSEEFPERKSYVNDFSDMLSNNTKKSLEKYLQDFEDITTHQILVATFPTYDDNSMESFGSQLASAWKIGYKDQGNGMILIIFEKEHRAWIQVGFGLEEKISYSFTRKLIRDVIAPRFRDSEYNRGVSDAVQMIVQKIAPNTSLSIINGEKQFDLSTKAKYVLLILLLITIIVDLLSYVSYRLGVKHASATYQRQVETYSFLEWWLLYGTIISFSEFIYFNLFIRWTNPSFLLSSSGYRKGYLRPGSGRGRFLGSGISGNW</sequence>
<keyword evidence="2" id="KW-0732">Signal</keyword>
<dbReference type="EMBL" id="MHFR01000007">
    <property type="protein sequence ID" value="OGW99439.1"/>
    <property type="molecule type" value="Genomic_DNA"/>
</dbReference>
<dbReference type="PANTHER" id="PTHR30373">
    <property type="entry name" value="UPF0603 PROTEIN YGCG"/>
    <property type="match status" value="1"/>
</dbReference>
<dbReference type="Proteomes" id="UP000178187">
    <property type="component" value="Unassembled WGS sequence"/>
</dbReference>
<evidence type="ECO:0000313" key="5">
    <source>
        <dbReference type="Proteomes" id="UP000178187"/>
    </source>
</evidence>
<protein>
    <recommendedName>
        <fullName evidence="3">TPM domain-containing protein</fullName>
    </recommendedName>
</protein>
<proteinExistence type="predicted"/>
<feature type="chain" id="PRO_5009576686" description="TPM domain-containing protein" evidence="2">
    <location>
        <begin position="26"/>
        <end position="283"/>
    </location>
</feature>
<comment type="caution">
    <text evidence="4">The sequence shown here is derived from an EMBL/GenBank/DDBJ whole genome shotgun (WGS) entry which is preliminary data.</text>
</comment>
<gene>
    <name evidence="4" type="ORF">A3G33_00910</name>
</gene>
<dbReference type="InterPro" id="IPR007621">
    <property type="entry name" value="TPM_dom"/>
</dbReference>
<keyword evidence="1" id="KW-0472">Membrane</keyword>
<dbReference type="Gene3D" id="3.10.310.50">
    <property type="match status" value="1"/>
</dbReference>
<name>A0A1G1L3J3_9BACT</name>
<feature type="transmembrane region" description="Helical" evidence="1">
    <location>
        <begin position="224"/>
        <end position="246"/>
    </location>
</feature>
<evidence type="ECO:0000313" key="4">
    <source>
        <dbReference type="EMBL" id="OGW99439.1"/>
    </source>
</evidence>
<keyword evidence="1" id="KW-0812">Transmembrane</keyword>
<evidence type="ECO:0000259" key="3">
    <source>
        <dbReference type="Pfam" id="PF04536"/>
    </source>
</evidence>
<accession>A0A1G1L3J3</accession>